<name>A0A1T4KZM2_TREPO</name>
<keyword evidence="2" id="KW-0238">DNA-binding</keyword>
<dbReference type="InterPro" id="IPR038390">
    <property type="entry name" value="Metal_Tscrpt_repr_sf"/>
</dbReference>
<comment type="similarity">
    <text evidence="1">Belongs to the FrmR/RcnR family.</text>
</comment>
<proteinExistence type="inferred from homology"/>
<dbReference type="AlphaFoldDB" id="A0A1T4KZM2"/>
<dbReference type="Gene3D" id="1.20.58.1000">
    <property type="entry name" value="Metal-sensitive repressor, helix protomer"/>
    <property type="match status" value="1"/>
</dbReference>
<evidence type="ECO:0000313" key="2">
    <source>
        <dbReference type="EMBL" id="SJZ47876.1"/>
    </source>
</evidence>
<dbReference type="GO" id="GO:0046872">
    <property type="term" value="F:metal ion binding"/>
    <property type="evidence" value="ECO:0007669"/>
    <property type="project" value="InterPro"/>
</dbReference>
<gene>
    <name evidence="2" type="ORF">SAMN02745149_01410</name>
</gene>
<dbReference type="Proteomes" id="UP000190423">
    <property type="component" value="Unassembled WGS sequence"/>
</dbReference>
<sequence>MTHKVPEKKICGCCQKTTVRTEEERKKLIHRLNRIEGQIRGIRGMVEKDAYCADILVQSAAVNAAVNAFNKELLAHHIKGCVARDIREGKDEVIDELVATLQKLMK</sequence>
<dbReference type="STRING" id="261392.SAMN02745149_01410"/>
<dbReference type="EMBL" id="FUWG01000009">
    <property type="protein sequence ID" value="SJZ47876.1"/>
    <property type="molecule type" value="Genomic_DNA"/>
</dbReference>
<accession>A0A1T4KZM2</accession>
<organism evidence="2 3">
    <name type="scientific">Treponema porcinum</name>
    <dbReference type="NCBI Taxonomy" id="261392"/>
    <lineage>
        <taxon>Bacteria</taxon>
        <taxon>Pseudomonadati</taxon>
        <taxon>Spirochaetota</taxon>
        <taxon>Spirochaetia</taxon>
        <taxon>Spirochaetales</taxon>
        <taxon>Treponemataceae</taxon>
        <taxon>Treponema</taxon>
    </lineage>
</organism>
<dbReference type="PANTHER" id="PTHR33677">
    <property type="entry name" value="TRANSCRIPTIONAL REPRESSOR FRMR-RELATED"/>
    <property type="match status" value="1"/>
</dbReference>
<dbReference type="PANTHER" id="PTHR33677:SF3">
    <property type="entry name" value="COPPER-SENSING TRANSCRIPTIONAL REPRESSOR RICR"/>
    <property type="match status" value="1"/>
</dbReference>
<dbReference type="InterPro" id="IPR003735">
    <property type="entry name" value="Metal_Tscrpt_repr"/>
</dbReference>
<dbReference type="GO" id="GO:0003677">
    <property type="term" value="F:DNA binding"/>
    <property type="evidence" value="ECO:0007669"/>
    <property type="project" value="UniProtKB-KW"/>
</dbReference>
<protein>
    <submittedName>
        <fullName evidence="2">DNA-binding transcriptional regulator, FrmR family</fullName>
    </submittedName>
</protein>
<evidence type="ECO:0000256" key="1">
    <source>
        <dbReference type="ARBA" id="ARBA00005260"/>
    </source>
</evidence>
<dbReference type="OrthoDB" id="9811244at2"/>
<keyword evidence="3" id="KW-1185">Reference proteome</keyword>
<dbReference type="GeneID" id="78316706"/>
<dbReference type="GO" id="GO:0045892">
    <property type="term" value="P:negative regulation of DNA-templated transcription"/>
    <property type="evidence" value="ECO:0007669"/>
    <property type="project" value="UniProtKB-ARBA"/>
</dbReference>
<dbReference type="RefSeq" id="WP_078933319.1">
    <property type="nucleotide sequence ID" value="NZ_FUWG01000009.1"/>
</dbReference>
<dbReference type="Pfam" id="PF02583">
    <property type="entry name" value="Trns_repr_metal"/>
    <property type="match status" value="1"/>
</dbReference>
<evidence type="ECO:0000313" key="3">
    <source>
        <dbReference type="Proteomes" id="UP000190423"/>
    </source>
</evidence>
<reference evidence="2 3" key="1">
    <citation type="submission" date="2017-02" db="EMBL/GenBank/DDBJ databases">
        <authorList>
            <person name="Peterson S.W."/>
        </authorList>
    </citation>
    <scope>NUCLEOTIDE SEQUENCE [LARGE SCALE GENOMIC DNA]</scope>
    <source>
        <strain evidence="2 3">ATCC BAA-908</strain>
    </source>
</reference>